<proteinExistence type="predicted"/>
<gene>
    <name evidence="1" type="ORF">B296_00017206</name>
</gene>
<comment type="caution">
    <text evidence="1">The sequence shown here is derived from an EMBL/GenBank/DDBJ whole genome shotgun (WGS) entry which is preliminary data.</text>
</comment>
<organism evidence="1 2">
    <name type="scientific">Ensete ventricosum</name>
    <name type="common">Abyssinian banana</name>
    <name type="synonym">Musa ensete</name>
    <dbReference type="NCBI Taxonomy" id="4639"/>
    <lineage>
        <taxon>Eukaryota</taxon>
        <taxon>Viridiplantae</taxon>
        <taxon>Streptophyta</taxon>
        <taxon>Embryophyta</taxon>
        <taxon>Tracheophyta</taxon>
        <taxon>Spermatophyta</taxon>
        <taxon>Magnoliopsida</taxon>
        <taxon>Liliopsida</taxon>
        <taxon>Zingiberales</taxon>
        <taxon>Musaceae</taxon>
        <taxon>Ensete</taxon>
    </lineage>
</organism>
<evidence type="ECO:0000313" key="2">
    <source>
        <dbReference type="Proteomes" id="UP000287651"/>
    </source>
</evidence>
<name>A0A426ZJJ9_ENSVE</name>
<reference evidence="1 2" key="1">
    <citation type="journal article" date="2014" name="Agronomy (Basel)">
        <title>A Draft Genome Sequence for Ensete ventricosum, the Drought-Tolerant Tree Against Hunger.</title>
        <authorList>
            <person name="Harrison J."/>
            <person name="Moore K.A."/>
            <person name="Paszkiewicz K."/>
            <person name="Jones T."/>
            <person name="Grant M."/>
            <person name="Ambacheew D."/>
            <person name="Muzemil S."/>
            <person name="Studholme D.J."/>
        </authorList>
    </citation>
    <scope>NUCLEOTIDE SEQUENCE [LARGE SCALE GENOMIC DNA]</scope>
</reference>
<evidence type="ECO:0000313" key="1">
    <source>
        <dbReference type="EMBL" id="RRT64157.1"/>
    </source>
</evidence>
<dbReference type="EMBL" id="AMZH03006305">
    <property type="protein sequence ID" value="RRT64157.1"/>
    <property type="molecule type" value="Genomic_DNA"/>
</dbReference>
<dbReference type="AlphaFoldDB" id="A0A426ZJJ9"/>
<dbReference type="Proteomes" id="UP000287651">
    <property type="component" value="Unassembled WGS sequence"/>
</dbReference>
<protein>
    <submittedName>
        <fullName evidence="1">Uncharacterized protein</fullName>
    </submittedName>
</protein>
<accession>A0A426ZJJ9</accession>
<sequence length="183" mass="19212">MAISNREAGRCAGEGAKGARTKIDLKSFRQSHLDTIASNSHLTGTGGTTNMLALARRPSVGRFRFDLVGRSSASSSPNRRPILHLFSSSNGHGRRCFSGSARIGTVGSGPCALACPHRSWLGGDSARRGAERPPGLARVRNWCMRLESVTGSSNKAVLGGVPDVAPPMIKLGVGLRVCDPPIP</sequence>